<dbReference type="EMBL" id="QSIQ01000017">
    <property type="protein sequence ID" value="RHD02101.1"/>
    <property type="molecule type" value="Genomic_DNA"/>
</dbReference>
<feature type="transmembrane region" description="Helical" evidence="7">
    <location>
        <begin position="91"/>
        <end position="111"/>
    </location>
</feature>
<evidence type="ECO:0000256" key="7">
    <source>
        <dbReference type="SAM" id="Phobius"/>
    </source>
</evidence>
<evidence type="ECO:0000259" key="8">
    <source>
        <dbReference type="PROSITE" id="PS50850"/>
    </source>
</evidence>
<dbReference type="InterPro" id="IPR036259">
    <property type="entry name" value="MFS_trans_sf"/>
</dbReference>
<evidence type="ECO:0000256" key="4">
    <source>
        <dbReference type="ARBA" id="ARBA00022692"/>
    </source>
</evidence>
<dbReference type="GO" id="GO:0005886">
    <property type="term" value="C:plasma membrane"/>
    <property type="evidence" value="ECO:0007669"/>
    <property type="project" value="UniProtKB-SubCell"/>
</dbReference>
<dbReference type="InterPro" id="IPR020846">
    <property type="entry name" value="MFS_dom"/>
</dbReference>
<evidence type="ECO:0000313" key="10">
    <source>
        <dbReference type="Proteomes" id="UP000266391"/>
    </source>
</evidence>
<feature type="transmembrane region" description="Helical" evidence="7">
    <location>
        <begin position="178"/>
        <end position="198"/>
    </location>
</feature>
<comment type="subcellular location">
    <subcellularLocation>
        <location evidence="1">Cell membrane</location>
        <topology evidence="1">Multi-pass membrane protein</topology>
    </subcellularLocation>
</comment>
<dbReference type="PANTHER" id="PTHR23517">
    <property type="entry name" value="RESISTANCE PROTEIN MDTM, PUTATIVE-RELATED-RELATED"/>
    <property type="match status" value="1"/>
</dbReference>
<dbReference type="Pfam" id="PF07690">
    <property type="entry name" value="MFS_1"/>
    <property type="match status" value="1"/>
</dbReference>
<name>A0A396ADY9_9FIRM</name>
<feature type="transmembrane region" description="Helical" evidence="7">
    <location>
        <begin position="298"/>
        <end position="315"/>
    </location>
</feature>
<keyword evidence="5 7" id="KW-1133">Transmembrane helix</keyword>
<evidence type="ECO:0000256" key="5">
    <source>
        <dbReference type="ARBA" id="ARBA00022989"/>
    </source>
</evidence>
<feature type="transmembrane region" description="Helical" evidence="7">
    <location>
        <begin position="359"/>
        <end position="375"/>
    </location>
</feature>
<dbReference type="AlphaFoldDB" id="A0A396ADY9"/>
<keyword evidence="4 7" id="KW-0812">Transmembrane</keyword>
<keyword evidence="6 7" id="KW-0472">Membrane</keyword>
<feature type="domain" description="Major facilitator superfamily (MFS) profile" evidence="8">
    <location>
        <begin position="25"/>
        <end position="410"/>
    </location>
</feature>
<evidence type="ECO:0000313" key="9">
    <source>
        <dbReference type="EMBL" id="RHD02101.1"/>
    </source>
</evidence>
<dbReference type="Gene3D" id="1.20.1250.20">
    <property type="entry name" value="MFS general substrate transporter like domains"/>
    <property type="match status" value="1"/>
</dbReference>
<dbReference type="PROSITE" id="PS50850">
    <property type="entry name" value="MFS"/>
    <property type="match status" value="1"/>
</dbReference>
<evidence type="ECO:0000256" key="1">
    <source>
        <dbReference type="ARBA" id="ARBA00004651"/>
    </source>
</evidence>
<accession>A0A396ADY9</accession>
<proteinExistence type="predicted"/>
<keyword evidence="2" id="KW-0813">Transport</keyword>
<feature type="transmembrane region" description="Helical" evidence="7">
    <location>
        <begin position="321"/>
        <end position="338"/>
    </location>
</feature>
<dbReference type="SUPFAM" id="SSF103473">
    <property type="entry name" value="MFS general substrate transporter"/>
    <property type="match status" value="1"/>
</dbReference>
<evidence type="ECO:0000256" key="6">
    <source>
        <dbReference type="ARBA" id="ARBA00023136"/>
    </source>
</evidence>
<feature type="transmembrane region" description="Helical" evidence="7">
    <location>
        <begin position="387"/>
        <end position="408"/>
    </location>
</feature>
<dbReference type="InterPro" id="IPR011701">
    <property type="entry name" value="MFS"/>
</dbReference>
<gene>
    <name evidence="9" type="ORF">DW813_11355</name>
</gene>
<feature type="transmembrane region" description="Helical" evidence="7">
    <location>
        <begin position="230"/>
        <end position="251"/>
    </location>
</feature>
<dbReference type="InterPro" id="IPR050171">
    <property type="entry name" value="MFS_Transporters"/>
</dbReference>
<protein>
    <submittedName>
        <fullName evidence="9">MFS transporter</fullName>
    </submittedName>
</protein>
<sequence length="426" mass="47622">MDLQKKWDGVWKMKFIQQYKNLSKEIYILFFGRVVTSMGSLIWPLLTLILKNKLGYNATTIATITMAMSILQFPMLLLGGKLADTMNRKKIIVCCDMVTVISYIICGLLPLSGYSIALFYLAGVFATIEGPSYDALVADLSDSESREKAYSLQYLGMNLGLVLSPTIAGFLFENYLGLAFIITGIATFSSTLLIILFVKQLRVEKKKVSEYEEKRENEHVFKILWERRPILIYALVAGFGGLVYAQFNYLLPLNMETLYGAKGAAIFGMLTSTNALVVIIATPIITTFTGRIIDVRKILIGESLIILGLSGYRFVQGIMPLYFVLMIIFTVGEVFNTLGNQPYMTRRMPSTHWGRVNSFIYTVSGAFSAWGNILIGKIVDNSGYDRAWLAVGAFGVATIVLAVTLNIMDKKQFYLLYEKKEGKVEG</sequence>
<organism evidence="9 10">
    <name type="scientific">Roseburia inulinivorans</name>
    <dbReference type="NCBI Taxonomy" id="360807"/>
    <lineage>
        <taxon>Bacteria</taxon>
        <taxon>Bacillati</taxon>
        <taxon>Bacillota</taxon>
        <taxon>Clostridia</taxon>
        <taxon>Lachnospirales</taxon>
        <taxon>Lachnospiraceae</taxon>
        <taxon>Roseburia</taxon>
    </lineage>
</organism>
<dbReference type="PANTHER" id="PTHR23517:SF3">
    <property type="entry name" value="INTEGRAL MEMBRANE TRANSPORT PROTEIN"/>
    <property type="match status" value="1"/>
</dbReference>
<dbReference type="GO" id="GO:0022857">
    <property type="term" value="F:transmembrane transporter activity"/>
    <property type="evidence" value="ECO:0007669"/>
    <property type="project" value="InterPro"/>
</dbReference>
<evidence type="ECO:0000256" key="3">
    <source>
        <dbReference type="ARBA" id="ARBA00022475"/>
    </source>
</evidence>
<keyword evidence="3" id="KW-1003">Cell membrane</keyword>
<dbReference type="Proteomes" id="UP000266391">
    <property type="component" value="Unassembled WGS sequence"/>
</dbReference>
<comment type="caution">
    <text evidence="9">The sequence shown here is derived from an EMBL/GenBank/DDBJ whole genome shotgun (WGS) entry which is preliminary data.</text>
</comment>
<evidence type="ECO:0000256" key="2">
    <source>
        <dbReference type="ARBA" id="ARBA00022448"/>
    </source>
</evidence>
<feature type="transmembrane region" description="Helical" evidence="7">
    <location>
        <begin position="26"/>
        <end position="46"/>
    </location>
</feature>
<reference evidence="9 10" key="1">
    <citation type="submission" date="2018-08" db="EMBL/GenBank/DDBJ databases">
        <title>A genome reference for cultivated species of the human gut microbiota.</title>
        <authorList>
            <person name="Zou Y."/>
            <person name="Xue W."/>
            <person name="Luo G."/>
        </authorList>
    </citation>
    <scope>NUCLEOTIDE SEQUENCE [LARGE SCALE GENOMIC DNA]</scope>
    <source>
        <strain evidence="9 10">AM32-8LB</strain>
    </source>
</reference>
<feature type="transmembrane region" description="Helical" evidence="7">
    <location>
        <begin position="263"/>
        <end position="286"/>
    </location>
</feature>
<feature type="transmembrane region" description="Helical" evidence="7">
    <location>
        <begin position="58"/>
        <end position="79"/>
    </location>
</feature>